<feature type="compositionally biased region" description="Basic and acidic residues" evidence="1">
    <location>
        <begin position="131"/>
        <end position="143"/>
    </location>
</feature>
<dbReference type="AlphaFoldDB" id="A0A6A8GMQ1"/>
<gene>
    <name evidence="3" type="ORF">GJR96_16710</name>
</gene>
<dbReference type="Gene3D" id="3.90.420.10">
    <property type="entry name" value="Oxidoreductase, molybdopterin-binding domain"/>
    <property type="match status" value="1"/>
</dbReference>
<proteinExistence type="predicted"/>
<dbReference type="SUPFAM" id="SSF56524">
    <property type="entry name" value="Oxidoreductase molybdopterin-binding domain"/>
    <property type="match status" value="1"/>
</dbReference>
<evidence type="ECO:0000313" key="4">
    <source>
        <dbReference type="Proteomes" id="UP000439022"/>
    </source>
</evidence>
<dbReference type="Proteomes" id="UP000439022">
    <property type="component" value="Unassembled WGS sequence"/>
</dbReference>
<reference evidence="3 4" key="1">
    <citation type="submission" date="2019-11" db="EMBL/GenBank/DDBJ databases">
        <title>Whole genome sequence of Haloferax sp. MBLA0076.</title>
        <authorList>
            <person name="Seo M.-J."/>
            <person name="Cho E.-S."/>
        </authorList>
    </citation>
    <scope>NUCLEOTIDE SEQUENCE [LARGE SCALE GENOMIC DNA]</scope>
    <source>
        <strain evidence="3 4">MBLA0076</strain>
    </source>
</reference>
<feature type="domain" description="Oxidoreductase molybdopterin-binding" evidence="2">
    <location>
        <begin position="10"/>
        <end position="121"/>
    </location>
</feature>
<dbReference type="Pfam" id="PF00174">
    <property type="entry name" value="Oxidored_molyb"/>
    <property type="match status" value="1"/>
</dbReference>
<comment type="caution">
    <text evidence="3">The sequence shown here is derived from an EMBL/GenBank/DDBJ whole genome shotgun (WGS) entry which is preliminary data.</text>
</comment>
<dbReference type="InterPro" id="IPR036374">
    <property type="entry name" value="OxRdtase_Mopterin-bd_sf"/>
</dbReference>
<evidence type="ECO:0000259" key="2">
    <source>
        <dbReference type="Pfam" id="PF00174"/>
    </source>
</evidence>
<accession>A0A6A8GMQ1</accession>
<protein>
    <submittedName>
        <fullName evidence="3">Molybdopterin-dependent oxidoreductase</fullName>
    </submittedName>
</protein>
<keyword evidence="4" id="KW-1185">Reference proteome</keyword>
<dbReference type="RefSeq" id="WP_151164605.1">
    <property type="nucleotide sequence ID" value="NZ_WKJO01000002.1"/>
</dbReference>
<sequence length="143" mass="15358">MTTPVLVRGREKAELDQEEISELPHVTRDVAVTCASGPQHESTWVGVPLESIVEVAGSPSETTHLAVTSADDCHVYVAIGDAMSGLLAVERDGEALENPRLVVPGIGGMRTVKDVVEIEAVSLSPDTDPQQLERHPKIDESKR</sequence>
<dbReference type="EMBL" id="WKJO01000002">
    <property type="protein sequence ID" value="MRX23587.1"/>
    <property type="molecule type" value="Genomic_DNA"/>
</dbReference>
<evidence type="ECO:0000313" key="3">
    <source>
        <dbReference type="EMBL" id="MRX23587.1"/>
    </source>
</evidence>
<dbReference type="InterPro" id="IPR000572">
    <property type="entry name" value="OxRdtase_Mopterin-bd_dom"/>
</dbReference>
<evidence type="ECO:0000256" key="1">
    <source>
        <dbReference type="SAM" id="MobiDB-lite"/>
    </source>
</evidence>
<name>A0A6A8GMQ1_9EURY</name>
<feature type="region of interest" description="Disordered" evidence="1">
    <location>
        <begin position="121"/>
        <end position="143"/>
    </location>
</feature>
<organism evidence="3 4">
    <name type="scientific">Haloferax litoreum</name>
    <dbReference type="NCBI Taxonomy" id="2666140"/>
    <lineage>
        <taxon>Archaea</taxon>
        <taxon>Methanobacteriati</taxon>
        <taxon>Methanobacteriota</taxon>
        <taxon>Stenosarchaea group</taxon>
        <taxon>Halobacteria</taxon>
        <taxon>Halobacteriales</taxon>
        <taxon>Haloferacaceae</taxon>
        <taxon>Haloferax</taxon>
    </lineage>
</organism>